<feature type="transmembrane region" description="Helical" evidence="1">
    <location>
        <begin position="32"/>
        <end position="51"/>
    </location>
</feature>
<dbReference type="EMBL" id="CP002062">
    <property type="protein sequence ID" value="ADJ14124.1"/>
    <property type="molecule type" value="Genomic_DNA"/>
</dbReference>
<keyword evidence="1" id="KW-0812">Transmembrane</keyword>
<evidence type="ECO:0000313" key="3">
    <source>
        <dbReference type="EMBL" id="ELY34694.1"/>
    </source>
</evidence>
<dbReference type="InterPro" id="IPR058307">
    <property type="entry name" value="DUF7994"/>
</dbReference>
<organism evidence="2 4">
    <name type="scientific">Halalkalicoccus jeotgali (strain DSM 18796 / CECT 7217 / JCM 14584 / KCTC 4019 / B3)</name>
    <dbReference type="NCBI Taxonomy" id="795797"/>
    <lineage>
        <taxon>Archaea</taxon>
        <taxon>Methanobacteriati</taxon>
        <taxon>Methanobacteriota</taxon>
        <taxon>Stenosarchaea group</taxon>
        <taxon>Halobacteria</taxon>
        <taxon>Halobacteriales</taxon>
        <taxon>Halococcaceae</taxon>
        <taxon>Halalkalicoccus</taxon>
    </lineage>
</organism>
<dbReference type="GeneID" id="9418531"/>
<dbReference type="Pfam" id="PF25957">
    <property type="entry name" value="DUF7994"/>
    <property type="match status" value="1"/>
</dbReference>
<evidence type="ECO:0000313" key="2">
    <source>
        <dbReference type="EMBL" id="ADJ14124.1"/>
    </source>
</evidence>
<dbReference type="RefSeq" id="WP_008417911.1">
    <property type="nucleotide sequence ID" value="NC_014297.1"/>
</dbReference>
<evidence type="ECO:0000256" key="1">
    <source>
        <dbReference type="SAM" id="Phobius"/>
    </source>
</evidence>
<dbReference type="eggNOG" id="arCOG11207">
    <property type="taxonomic scope" value="Archaea"/>
</dbReference>
<gene>
    <name evidence="2" type="ordered locus">HacjB3_03665</name>
    <name evidence="3" type="ORF">C497_15628</name>
</gene>
<evidence type="ECO:0000313" key="5">
    <source>
        <dbReference type="Proteomes" id="UP000011645"/>
    </source>
</evidence>
<reference evidence="3 5" key="2">
    <citation type="journal article" date="2014" name="PLoS Genet.">
        <title>Phylogenetically driven sequencing of extremely halophilic archaea reveals strategies for static and dynamic osmo-response.</title>
        <authorList>
            <person name="Becker E.A."/>
            <person name="Seitzer P.M."/>
            <person name="Tritt A."/>
            <person name="Larsen D."/>
            <person name="Krusor M."/>
            <person name="Yao A.I."/>
            <person name="Wu D."/>
            <person name="Madern D."/>
            <person name="Eisen J.A."/>
            <person name="Darling A.E."/>
            <person name="Facciotti M.T."/>
        </authorList>
    </citation>
    <scope>NUCLEOTIDE SEQUENCE [LARGE SCALE GENOMIC DNA]</scope>
    <source>
        <strain evidence="3">B3</strain>
        <strain evidence="5">DSM 18796 / CECT 7217 / JCM 14584 / KCTC 4019 / B3</strain>
    </source>
</reference>
<feature type="transmembrane region" description="Helical" evidence="1">
    <location>
        <begin position="63"/>
        <end position="84"/>
    </location>
</feature>
<dbReference type="OrthoDB" id="384553at2157"/>
<protein>
    <submittedName>
        <fullName evidence="2">Uncharacterized protein</fullName>
    </submittedName>
</protein>
<evidence type="ECO:0000313" key="4">
    <source>
        <dbReference type="Proteomes" id="UP000000390"/>
    </source>
</evidence>
<dbReference type="Proteomes" id="UP000011645">
    <property type="component" value="Unassembled WGS sequence"/>
</dbReference>
<name>D8J811_HALJB</name>
<keyword evidence="1" id="KW-1133">Transmembrane helix</keyword>
<sequence length="131" mass="13566">MRKFPVGFGAVMLALFTVFSLGADPVSDPAFAVQILSFGLAGVLLLVSGVVDAVPVGGRRLRWYVPFGVGLVLVGVSFSVGLLLTPPFEGSLGRAVGWALAIANALVFVSVGADAVRGNTYVNALKPHPDR</sequence>
<keyword evidence="5" id="KW-1185">Reference proteome</keyword>
<reference evidence="2 4" key="1">
    <citation type="journal article" date="2010" name="J. Bacteriol.">
        <title>Complete genome sequence of Halalkalicoccus jeotgali B3(T), an extremely halophilic archaeon.</title>
        <authorList>
            <person name="Roh S.W."/>
            <person name="Nam Y.D."/>
            <person name="Nam S.H."/>
            <person name="Choi S.H."/>
            <person name="Park H.S."/>
            <person name="Bae J.W."/>
        </authorList>
    </citation>
    <scope>NUCLEOTIDE SEQUENCE [LARGE SCALE GENOMIC DNA]</scope>
    <source>
        <strain evidence="2">B3</strain>
        <strain evidence="4">DSM 18796 / CECT 7217 / JCM 14584 / KCTC 4019 / B3</strain>
    </source>
</reference>
<keyword evidence="1" id="KW-0472">Membrane</keyword>
<dbReference type="EMBL" id="AOHV01000040">
    <property type="protein sequence ID" value="ELY34694.1"/>
    <property type="molecule type" value="Genomic_DNA"/>
</dbReference>
<dbReference type="HOGENOM" id="CLU_1922709_0_0_2"/>
<dbReference type="KEGG" id="hje:HacjB3_03665"/>
<accession>D8J811</accession>
<dbReference type="AlphaFoldDB" id="D8J811"/>
<feature type="transmembrane region" description="Helical" evidence="1">
    <location>
        <begin position="96"/>
        <end position="116"/>
    </location>
</feature>
<dbReference type="Proteomes" id="UP000000390">
    <property type="component" value="Chromosome"/>
</dbReference>
<dbReference type="STRING" id="795797.HacjB3_03665"/>
<dbReference type="PATRIC" id="fig|795797.18.peg.735"/>
<proteinExistence type="predicted"/>